<dbReference type="Pfam" id="PF00831">
    <property type="entry name" value="Ribosomal_L29"/>
    <property type="match status" value="1"/>
</dbReference>
<keyword evidence="7" id="KW-1185">Reference proteome</keyword>
<dbReference type="InterPro" id="IPR050063">
    <property type="entry name" value="Ribosomal_protein_uL29"/>
</dbReference>
<evidence type="ECO:0000313" key="6">
    <source>
        <dbReference type="EMBL" id="PAF55399.1"/>
    </source>
</evidence>
<dbReference type="RefSeq" id="WP_084232399.1">
    <property type="nucleotide sequence ID" value="NZ_CP166874.1"/>
</dbReference>
<name>A0ABX4H682_9BACT</name>
<dbReference type="PANTHER" id="PTHR10916">
    <property type="entry name" value="60S RIBOSOMAL PROTEIN L35/50S RIBOSOMAL PROTEIN L29"/>
    <property type="match status" value="1"/>
</dbReference>
<gene>
    <name evidence="5 6" type="primary">rpmC</name>
    <name evidence="6" type="ORF">CJF60_01770</name>
</gene>
<comment type="caution">
    <text evidence="6">The sequence shown here is derived from an EMBL/GenBank/DDBJ whole genome shotgun (WGS) entry which is preliminary data.</text>
</comment>
<evidence type="ECO:0000256" key="5">
    <source>
        <dbReference type="HAMAP-Rule" id="MF_00374"/>
    </source>
</evidence>
<dbReference type="CDD" id="cd00427">
    <property type="entry name" value="Ribosomal_L29_HIP"/>
    <property type="match status" value="1"/>
</dbReference>
<dbReference type="HAMAP" id="MF_00374">
    <property type="entry name" value="Ribosomal_uL29"/>
    <property type="match status" value="1"/>
</dbReference>
<keyword evidence="2 5" id="KW-0689">Ribosomal protein</keyword>
<dbReference type="InterPro" id="IPR001854">
    <property type="entry name" value="Ribosomal_uL29"/>
</dbReference>
<accession>A0ABX4H682</accession>
<keyword evidence="3 5" id="KW-0687">Ribonucleoprotein</keyword>
<comment type="similarity">
    <text evidence="1 5">Belongs to the universal ribosomal protein uL29 family.</text>
</comment>
<sequence>MKFKEMSKKSRAEIKQLLTDVRAELFTLRFQNRTGQLDKTHKIKELRREVAKLLTVLQMTENEGEN</sequence>
<evidence type="ECO:0000256" key="4">
    <source>
        <dbReference type="ARBA" id="ARBA00035204"/>
    </source>
</evidence>
<evidence type="ECO:0000256" key="1">
    <source>
        <dbReference type="ARBA" id="ARBA00009254"/>
    </source>
</evidence>
<dbReference type="EMBL" id="NQMN01000001">
    <property type="protein sequence ID" value="PAF55399.1"/>
    <property type="molecule type" value="Genomic_DNA"/>
</dbReference>
<dbReference type="GO" id="GO:0005840">
    <property type="term" value="C:ribosome"/>
    <property type="evidence" value="ECO:0007669"/>
    <property type="project" value="UniProtKB-KW"/>
</dbReference>
<evidence type="ECO:0000256" key="2">
    <source>
        <dbReference type="ARBA" id="ARBA00022980"/>
    </source>
</evidence>
<evidence type="ECO:0000256" key="3">
    <source>
        <dbReference type="ARBA" id="ARBA00023274"/>
    </source>
</evidence>
<dbReference type="Proteomes" id="UP000217033">
    <property type="component" value="Unassembled WGS sequence"/>
</dbReference>
<organism evidence="6 7">
    <name type="scientific">Mycoplasmopsis agassizii</name>
    <dbReference type="NCBI Taxonomy" id="33922"/>
    <lineage>
        <taxon>Bacteria</taxon>
        <taxon>Bacillati</taxon>
        <taxon>Mycoplasmatota</taxon>
        <taxon>Mycoplasmoidales</taxon>
        <taxon>Metamycoplasmataceae</taxon>
        <taxon>Mycoplasmopsis</taxon>
    </lineage>
</organism>
<reference evidence="6" key="1">
    <citation type="submission" date="2017-08" db="EMBL/GenBank/DDBJ databases">
        <authorList>
            <person name="Alvarez-Ponce D."/>
            <person name="Weitzman C.L."/>
            <person name="Tillett R.L."/>
            <person name="Sandmeier F.C."/>
            <person name="Tracy C.R."/>
        </authorList>
    </citation>
    <scope>NUCLEOTIDE SEQUENCE [LARGE SCALE GENOMIC DNA]</scope>
    <source>
        <strain evidence="6">PS6</strain>
    </source>
</reference>
<dbReference type="InterPro" id="IPR036049">
    <property type="entry name" value="Ribosomal_uL29_sf"/>
</dbReference>
<dbReference type="PANTHER" id="PTHR10916:SF0">
    <property type="entry name" value="LARGE RIBOSOMAL SUBUNIT PROTEIN UL29C"/>
    <property type="match status" value="1"/>
</dbReference>
<dbReference type="PROSITE" id="PS00579">
    <property type="entry name" value="RIBOSOMAL_L29"/>
    <property type="match status" value="1"/>
</dbReference>
<dbReference type="SUPFAM" id="SSF46561">
    <property type="entry name" value="Ribosomal protein L29 (L29p)"/>
    <property type="match status" value="1"/>
</dbReference>
<dbReference type="Gene3D" id="1.10.287.310">
    <property type="match status" value="1"/>
</dbReference>
<proteinExistence type="inferred from homology"/>
<dbReference type="NCBIfam" id="TIGR00012">
    <property type="entry name" value="L29"/>
    <property type="match status" value="1"/>
</dbReference>
<protein>
    <recommendedName>
        <fullName evidence="4 5">Large ribosomal subunit protein uL29</fullName>
    </recommendedName>
</protein>
<dbReference type="InterPro" id="IPR018254">
    <property type="entry name" value="Ribosomal_uL29_CS"/>
</dbReference>
<evidence type="ECO:0000313" key="7">
    <source>
        <dbReference type="Proteomes" id="UP000217033"/>
    </source>
</evidence>